<keyword evidence="7" id="KW-0479">Metal-binding</keyword>
<evidence type="ECO:0000256" key="2">
    <source>
        <dbReference type="ARBA" id="ARBA00022578"/>
    </source>
</evidence>
<evidence type="ECO:0000256" key="23">
    <source>
        <dbReference type="ARBA" id="ARBA00049244"/>
    </source>
</evidence>
<evidence type="ECO:0000256" key="16">
    <source>
        <dbReference type="ARBA" id="ARBA00022918"/>
    </source>
</evidence>
<evidence type="ECO:0000256" key="3">
    <source>
        <dbReference type="ARBA" id="ARBA00022612"/>
    </source>
</evidence>
<keyword evidence="4" id="KW-0645">Protease</keyword>
<keyword evidence="17" id="KW-0808">Transferase</keyword>
<dbReference type="InterPro" id="IPR012337">
    <property type="entry name" value="RNaseH-like_sf"/>
</dbReference>
<keyword evidence="21" id="KW-0511">Multifunctional enzyme</keyword>
<feature type="compositionally biased region" description="Polar residues" evidence="24">
    <location>
        <begin position="395"/>
        <end position="414"/>
    </location>
</feature>
<dbReference type="SUPFAM" id="SSF56672">
    <property type="entry name" value="DNA/RNA polymerases"/>
    <property type="match status" value="1"/>
</dbReference>
<evidence type="ECO:0000256" key="12">
    <source>
        <dbReference type="ARBA" id="ARBA00022840"/>
    </source>
</evidence>
<dbReference type="InterPro" id="IPR043502">
    <property type="entry name" value="DNA/RNA_pol_sf"/>
</dbReference>
<keyword evidence="2" id="KW-0815">Transposition</keyword>
<evidence type="ECO:0000256" key="14">
    <source>
        <dbReference type="ARBA" id="ARBA00022884"/>
    </source>
</evidence>
<dbReference type="Pfam" id="PF07727">
    <property type="entry name" value="RVT_2"/>
    <property type="match status" value="1"/>
</dbReference>
<dbReference type="InterPro" id="IPR036397">
    <property type="entry name" value="RNaseH_sf"/>
</dbReference>
<dbReference type="GO" id="GO:0003723">
    <property type="term" value="F:RNA binding"/>
    <property type="evidence" value="ECO:0007669"/>
    <property type="project" value="UniProtKB-KW"/>
</dbReference>
<protein>
    <submittedName>
        <fullName evidence="26">RVT-2 domain containing protein</fullName>
    </submittedName>
</protein>
<evidence type="ECO:0000256" key="18">
    <source>
        <dbReference type="ARBA" id="ARBA00023113"/>
    </source>
</evidence>
<dbReference type="KEGG" id="ptrr:90955405"/>
<keyword evidence="14" id="KW-0694">RNA-binding</keyword>
<evidence type="ECO:0000259" key="25">
    <source>
        <dbReference type="PROSITE" id="PS50994"/>
    </source>
</evidence>
<evidence type="ECO:0000256" key="9">
    <source>
        <dbReference type="ARBA" id="ARBA00022750"/>
    </source>
</evidence>
<dbReference type="InterPro" id="IPR001584">
    <property type="entry name" value="Integrase_cat-core"/>
</dbReference>
<evidence type="ECO:0000256" key="5">
    <source>
        <dbReference type="ARBA" id="ARBA00022695"/>
    </source>
</evidence>
<keyword evidence="5" id="KW-0548">Nucleotidyltransferase</keyword>
<keyword evidence="3" id="KW-1188">Viral release from host cell</keyword>
<evidence type="ECO:0000256" key="22">
    <source>
        <dbReference type="ARBA" id="ARBA00048173"/>
    </source>
</evidence>
<dbReference type="GO" id="GO:0003887">
    <property type="term" value="F:DNA-directed DNA polymerase activity"/>
    <property type="evidence" value="ECO:0007669"/>
    <property type="project" value="UniProtKB-KW"/>
</dbReference>
<dbReference type="InterPro" id="IPR054722">
    <property type="entry name" value="PolX-like_BBD"/>
</dbReference>
<keyword evidence="17" id="KW-0239">DNA-directed DNA polymerase</keyword>
<evidence type="ECO:0000256" key="13">
    <source>
        <dbReference type="ARBA" id="ARBA00022842"/>
    </source>
</evidence>
<dbReference type="PROSITE" id="PS50994">
    <property type="entry name" value="INTEGRASE"/>
    <property type="match status" value="1"/>
</dbReference>
<feature type="region of interest" description="Disordered" evidence="24">
    <location>
        <begin position="395"/>
        <end position="456"/>
    </location>
</feature>
<keyword evidence="6" id="KW-0540">Nuclease</keyword>
<evidence type="ECO:0000256" key="8">
    <source>
        <dbReference type="ARBA" id="ARBA00022741"/>
    </source>
</evidence>
<dbReference type="GeneID" id="90955405"/>
<evidence type="ECO:0000256" key="24">
    <source>
        <dbReference type="SAM" id="MobiDB-lite"/>
    </source>
</evidence>
<dbReference type="Gene3D" id="3.30.420.10">
    <property type="entry name" value="Ribonuclease H-like superfamily/Ribonuclease H"/>
    <property type="match status" value="1"/>
</dbReference>
<dbReference type="GO" id="GO:0032196">
    <property type="term" value="P:transposition"/>
    <property type="evidence" value="ECO:0007669"/>
    <property type="project" value="UniProtKB-KW"/>
</dbReference>
<keyword evidence="10" id="KW-0255">Endonuclease</keyword>
<dbReference type="PANTHER" id="PTHR42648">
    <property type="entry name" value="TRANSPOSASE, PUTATIVE-RELATED"/>
    <property type="match status" value="1"/>
</dbReference>
<dbReference type="GO" id="GO:0003964">
    <property type="term" value="F:RNA-directed DNA polymerase activity"/>
    <property type="evidence" value="ECO:0007669"/>
    <property type="project" value="UniProtKB-KW"/>
</dbReference>
<dbReference type="GO" id="GO:0015074">
    <property type="term" value="P:DNA integration"/>
    <property type="evidence" value="ECO:0007669"/>
    <property type="project" value="UniProtKB-KW"/>
</dbReference>
<evidence type="ECO:0000256" key="4">
    <source>
        <dbReference type="ARBA" id="ARBA00022670"/>
    </source>
</evidence>
<evidence type="ECO:0000256" key="21">
    <source>
        <dbReference type="ARBA" id="ARBA00023268"/>
    </source>
</evidence>
<evidence type="ECO:0000256" key="6">
    <source>
        <dbReference type="ARBA" id="ARBA00022722"/>
    </source>
</evidence>
<dbReference type="RefSeq" id="XP_065964027.1">
    <property type="nucleotide sequence ID" value="XM_066105400.1"/>
</dbReference>
<dbReference type="InterPro" id="IPR013103">
    <property type="entry name" value="RVT_2"/>
</dbReference>
<comment type="function">
    <text evidence="1">The aspartyl protease (PR) mediates the proteolytic cleavages of the Gag and Gag-Pol polyproteins after assembly of the VLP.</text>
</comment>
<evidence type="ECO:0000256" key="19">
    <source>
        <dbReference type="ARBA" id="ARBA00023125"/>
    </source>
</evidence>
<name>A0A834S266_9PLEO</name>
<evidence type="ECO:0000256" key="17">
    <source>
        <dbReference type="ARBA" id="ARBA00022932"/>
    </source>
</evidence>
<keyword evidence="13" id="KW-0460">Magnesium</keyword>
<keyword evidence="8" id="KW-0547">Nucleotide-binding</keyword>
<comment type="catalytic activity">
    <reaction evidence="23">
        <text>DNA(n) + a 2'-deoxyribonucleoside 5'-triphosphate = DNA(n+1) + diphosphate</text>
        <dbReference type="Rhea" id="RHEA:22508"/>
        <dbReference type="Rhea" id="RHEA-COMP:17339"/>
        <dbReference type="Rhea" id="RHEA-COMP:17340"/>
        <dbReference type="ChEBI" id="CHEBI:33019"/>
        <dbReference type="ChEBI" id="CHEBI:61560"/>
        <dbReference type="ChEBI" id="CHEBI:173112"/>
        <dbReference type="EC" id="2.7.7.7"/>
    </reaction>
</comment>
<dbReference type="SUPFAM" id="SSF53098">
    <property type="entry name" value="Ribonuclease H-like"/>
    <property type="match status" value="1"/>
</dbReference>
<organism evidence="26 27">
    <name type="scientific">Pyrenophora tritici-repentis</name>
    <dbReference type="NCBI Taxonomy" id="45151"/>
    <lineage>
        <taxon>Eukaryota</taxon>
        <taxon>Fungi</taxon>
        <taxon>Dikarya</taxon>
        <taxon>Ascomycota</taxon>
        <taxon>Pezizomycotina</taxon>
        <taxon>Dothideomycetes</taxon>
        <taxon>Pleosporomycetidae</taxon>
        <taxon>Pleosporales</taxon>
        <taxon>Pleosporineae</taxon>
        <taxon>Pleosporaceae</taxon>
        <taxon>Pyrenophora</taxon>
    </lineage>
</organism>
<sequence length="1659" mass="187866">MDYLDSDPSFFNPFDEGYLKDDRCPASSITRAVGEWIKEADVLPSLGTPHSSYTLVLHGGSVPEHTSRVFRVLQRDVAWQTALDICYARGLLPQSSWLDRRLNTTGFTYEGLPEAVHALSMNSSLIRTKFPVDEPHNVEQLLREHEGWSAQNWQDAWASHEPGHLQTEPPVPPWHVLPALKLYANIHSIGGLIDGSYVVPYPETPHYQTEPPTTSSAFNTPQLLLDAQQRVRAHNKEVTTQYDKDYELYRIYNSRESSLTLAILNTVPRSVWDNVMNLPTVKQKYEAITARYREQGVTEECTIWADFFKLRAQDCPSTANFTDKFKAGLAKLDVIADCKLSNKARVYQFILAINNAYPDYGRDRRADLRRNVTLNVDRMCSELIDEARRDDPIKTINTSIRASGGDNNRSQPLGDNNDANRSATRGRGNRGNGRAQRGRGRGSEGATQRPTNTSPYCKHCDCNHTGGGDNCWYTFPHLATEAWRQRQAQQQGKQQPTGTNAAAINAEGFTFTTVHLSEKVQSLTKETSNFKQRFIIDTGSSDHICNDRNKFQILHDTAPAIINTGAGPITAKQVGTIQITVVTSEGVLNKVSFTNVLYAPDMFVSVLSHSKLRAKNLYYHGWDNKLYLMPSQQEIAFTPEIDKIPTLLLANTELEAARAFAFATAATTNPTGVLAPYREITLQELHELFGHADPKALKLLVANTTGLRLTTTQAFSCEACMLSKSKKQISRRSPARSTTFLHRIHIDIVGPVTPEGVNGERYWILYTDDYSRYRWIDFTDCKAAITSKLIQHLDKMETQHHVRVSIVHMDNDNMFLNQTTRRYFKNKGIIFEPSTAYTPHQNGVAEASNYVVEVRARTMILAAPHISKSYWPYAAQYSIDVLNHSVSSAVPDSKTPRQLLFEHMKVANPVPNLCSFRTFGEAGYVHQPVQRRVQSAKFEPRSVKMYFVGREGSRIYLMWDPVTQSIPHVVWPKHDVKAVVQEDTATTELDQSFYIQDPPPALDPSSFPHHEVSLPEQGSGYVFDGLETEAQSSFDFDADIDNYNSLTEVANARATPQRRDTSQNAPRHDEISASFDARNILDGRRRITRPPNRYAAVSRCFATAITEATTTDLPPEPATRKAARLHPYSKQWIAAEDEELVSLDQNGTWETTTTIPPDVYALPTKWVYKYKVKDDGQLERFKARLVVCGNRQETDFWRETYAAVARATTLKVLLALVATEDLECEQADVVTAFLNGKLDKNEVVYVRLPDGRKAKLIKALYGLRRSPRLWYNELSSYLKGIGFDPLESDPCVFKHLDGSLILAYVDDIIFITATKQRMKEIKEAVYKKYKCRDLGPISHYLGLRIRRSRPSRLIEISMESYVDKLVEEYSRQHALPRYTPLDTSVLKLKLRSPTDLATQQQIQNYQKVIGKLLYPATQLRADISFHVAYLARAMSNPTQQHYEYAIQIIDYLKTFKSLVMSYRATSPHARLPITMYATSYDDNKNNTNPTLHLHGYSDASFADGEDRKSTSGYLFKLAGGTICHKSVKQKLVTTSTTEAEYVALTYAAKEATWLYRLLHQLGYNGTDTHPILIYGDNAPSIQLLHSEGHHERTKHVDIYYHYIKDQVRDGNLYVEHVRTHEMAADGLTKPLERQAHSRYLQQLGLTTPTIETKDYNKGG</sequence>
<comment type="caution">
    <text evidence="26">The sequence shown here is derived from an EMBL/GenBank/DDBJ whole genome shotgun (WGS) entry which is preliminary data.</text>
</comment>
<reference evidence="26 27" key="1">
    <citation type="journal article" date="2018" name="BMC Genomics">
        <title>Comparative genomics of the wheat fungal pathogen Pyrenophora tritici-repentis reveals chromosomal variations and genome plasticity.</title>
        <authorList>
            <person name="Moolhuijzen P."/>
            <person name="See P.T."/>
            <person name="Hane J.K."/>
            <person name="Shi G."/>
            <person name="Liu Z."/>
            <person name="Oliver R.P."/>
            <person name="Moffat C.S."/>
        </authorList>
    </citation>
    <scope>NUCLEOTIDE SEQUENCE [LARGE SCALE GENOMIC DNA]</scope>
    <source>
        <strain evidence="26">M4</strain>
    </source>
</reference>
<dbReference type="PANTHER" id="PTHR42648:SF11">
    <property type="entry name" value="TRANSPOSON TY4-P GAG-POL POLYPROTEIN"/>
    <property type="match status" value="1"/>
</dbReference>
<keyword evidence="19" id="KW-0238">DNA-binding</keyword>
<dbReference type="GO" id="GO:0005524">
    <property type="term" value="F:ATP binding"/>
    <property type="evidence" value="ECO:0007669"/>
    <property type="project" value="UniProtKB-KW"/>
</dbReference>
<proteinExistence type="predicted"/>
<comment type="catalytic activity">
    <reaction evidence="22">
        <text>DNA(n) + a 2'-deoxyribonucleoside 5'-triphosphate = DNA(n+1) + diphosphate</text>
        <dbReference type="Rhea" id="RHEA:22508"/>
        <dbReference type="Rhea" id="RHEA-COMP:17339"/>
        <dbReference type="Rhea" id="RHEA-COMP:17340"/>
        <dbReference type="ChEBI" id="CHEBI:33019"/>
        <dbReference type="ChEBI" id="CHEBI:61560"/>
        <dbReference type="ChEBI" id="CHEBI:173112"/>
        <dbReference type="EC" id="2.7.7.49"/>
    </reaction>
</comment>
<dbReference type="Proteomes" id="UP000245464">
    <property type="component" value="Chromosome 2"/>
</dbReference>
<evidence type="ECO:0000256" key="11">
    <source>
        <dbReference type="ARBA" id="ARBA00022801"/>
    </source>
</evidence>
<dbReference type="GO" id="GO:0004190">
    <property type="term" value="F:aspartic-type endopeptidase activity"/>
    <property type="evidence" value="ECO:0007669"/>
    <property type="project" value="UniProtKB-KW"/>
</dbReference>
<dbReference type="InterPro" id="IPR039537">
    <property type="entry name" value="Retrotran_Ty1/copia-like"/>
</dbReference>
<keyword evidence="20" id="KW-0233">DNA recombination</keyword>
<dbReference type="GO" id="GO:0005634">
    <property type="term" value="C:nucleus"/>
    <property type="evidence" value="ECO:0007669"/>
    <property type="project" value="UniProtKB-ARBA"/>
</dbReference>
<accession>A0A834S266</accession>
<dbReference type="EMBL" id="NQIK02000002">
    <property type="protein sequence ID" value="KAF7574203.1"/>
    <property type="molecule type" value="Genomic_DNA"/>
</dbReference>
<keyword evidence="9" id="KW-0064">Aspartyl protease</keyword>
<evidence type="ECO:0000256" key="20">
    <source>
        <dbReference type="ARBA" id="ARBA00023172"/>
    </source>
</evidence>
<keyword evidence="16" id="KW-0695">RNA-directed DNA polymerase</keyword>
<dbReference type="Pfam" id="PF22936">
    <property type="entry name" value="Pol_BBD"/>
    <property type="match status" value="1"/>
</dbReference>
<feature type="domain" description="Integrase catalytic" evidence="25">
    <location>
        <begin position="730"/>
        <end position="904"/>
    </location>
</feature>
<evidence type="ECO:0000256" key="10">
    <source>
        <dbReference type="ARBA" id="ARBA00022759"/>
    </source>
</evidence>
<keyword evidence="15" id="KW-0229">DNA integration</keyword>
<gene>
    <name evidence="26" type="ORF">PtrM4_058260</name>
</gene>
<evidence type="ECO:0000313" key="27">
    <source>
        <dbReference type="Proteomes" id="UP000245464"/>
    </source>
</evidence>
<keyword evidence="11" id="KW-0378">Hydrolase</keyword>
<keyword evidence="12" id="KW-0067">ATP-binding</keyword>
<keyword evidence="18" id="KW-0917">Virion maturation</keyword>
<evidence type="ECO:0000256" key="7">
    <source>
        <dbReference type="ARBA" id="ARBA00022723"/>
    </source>
</evidence>
<dbReference type="GO" id="GO:0003677">
    <property type="term" value="F:DNA binding"/>
    <property type="evidence" value="ECO:0007669"/>
    <property type="project" value="UniProtKB-KW"/>
</dbReference>
<dbReference type="GO" id="GO:0004519">
    <property type="term" value="F:endonuclease activity"/>
    <property type="evidence" value="ECO:0007669"/>
    <property type="project" value="UniProtKB-KW"/>
</dbReference>
<dbReference type="GO" id="GO:0046872">
    <property type="term" value="F:metal ion binding"/>
    <property type="evidence" value="ECO:0007669"/>
    <property type="project" value="UniProtKB-KW"/>
</dbReference>
<dbReference type="GO" id="GO:0006508">
    <property type="term" value="P:proteolysis"/>
    <property type="evidence" value="ECO:0007669"/>
    <property type="project" value="UniProtKB-KW"/>
</dbReference>
<evidence type="ECO:0000256" key="1">
    <source>
        <dbReference type="ARBA" id="ARBA00002180"/>
    </source>
</evidence>
<evidence type="ECO:0000256" key="15">
    <source>
        <dbReference type="ARBA" id="ARBA00022908"/>
    </source>
</evidence>
<dbReference type="GO" id="GO:0006310">
    <property type="term" value="P:DNA recombination"/>
    <property type="evidence" value="ECO:0007669"/>
    <property type="project" value="UniProtKB-KW"/>
</dbReference>
<evidence type="ECO:0000313" key="26">
    <source>
        <dbReference type="EMBL" id="KAF7574203.1"/>
    </source>
</evidence>
<dbReference type="CDD" id="cd09272">
    <property type="entry name" value="RNase_HI_RT_Ty1"/>
    <property type="match status" value="1"/>
</dbReference>